<dbReference type="EMBL" id="AAMS01000001">
    <property type="protein sequence ID" value="EAQ08206.1"/>
    <property type="molecule type" value="Genomic_DNA"/>
</dbReference>
<name>A3V1Q1_9RHOB</name>
<accession>A3V1Q1</accession>
<sequence length="65" mass="7723">MKHPLDRAKSGSNDELQRVIGLKKDALPRRTTLDLQKRPRSHVTERRTTEFVRIAREEETAIWQR</sequence>
<evidence type="ECO:0000256" key="1">
    <source>
        <dbReference type="SAM" id="MobiDB-lite"/>
    </source>
</evidence>
<protein>
    <submittedName>
        <fullName evidence="2">Uncharacterized protein</fullName>
    </submittedName>
</protein>
<dbReference type="RefSeq" id="WP_007206107.1">
    <property type="nucleotide sequence ID" value="NZ_CH672414.1"/>
</dbReference>
<dbReference type="OrthoDB" id="7869465at2"/>
<keyword evidence="3" id="KW-1185">Reference proteome</keyword>
<gene>
    <name evidence="2" type="ORF">SKA53_10789</name>
</gene>
<feature type="region of interest" description="Disordered" evidence="1">
    <location>
        <begin position="1"/>
        <end position="23"/>
    </location>
</feature>
<evidence type="ECO:0000313" key="3">
    <source>
        <dbReference type="Proteomes" id="UP000004507"/>
    </source>
</evidence>
<reference evidence="2 3" key="1">
    <citation type="submission" date="2006-01" db="EMBL/GenBank/DDBJ databases">
        <authorList>
            <person name="Hagstrom A."/>
            <person name="Ferriera S."/>
            <person name="Johnson J."/>
            <person name="Kravitz S."/>
            <person name="Halpern A."/>
            <person name="Remington K."/>
            <person name="Beeson K."/>
            <person name="Tran B."/>
            <person name="Rogers Y.-H."/>
            <person name="Friedman R."/>
            <person name="Venter J.C."/>
        </authorList>
    </citation>
    <scope>NUCLEOTIDE SEQUENCE [LARGE SCALE GENOMIC DNA]</scope>
    <source>
        <strain evidence="2 3">SKA53</strain>
    </source>
</reference>
<evidence type="ECO:0000313" key="2">
    <source>
        <dbReference type="EMBL" id="EAQ08206.1"/>
    </source>
</evidence>
<proteinExistence type="predicted"/>
<comment type="caution">
    <text evidence="2">The sequence shown here is derived from an EMBL/GenBank/DDBJ whole genome shotgun (WGS) entry which is preliminary data.</text>
</comment>
<organism evidence="2 3">
    <name type="scientific">Yoonia vestfoldensis SKA53</name>
    <dbReference type="NCBI Taxonomy" id="314232"/>
    <lineage>
        <taxon>Bacteria</taxon>
        <taxon>Pseudomonadati</taxon>
        <taxon>Pseudomonadota</taxon>
        <taxon>Alphaproteobacteria</taxon>
        <taxon>Rhodobacterales</taxon>
        <taxon>Paracoccaceae</taxon>
        <taxon>Yoonia</taxon>
    </lineage>
</organism>
<dbReference type="HOGENOM" id="CLU_2844632_0_0_5"/>
<dbReference type="AlphaFoldDB" id="A3V1Q1"/>
<dbReference type="Proteomes" id="UP000004507">
    <property type="component" value="Unassembled WGS sequence"/>
</dbReference>